<dbReference type="PANTHER" id="PTHR12128:SF28">
    <property type="entry name" value="2-DEHYDRO-3-DEOXY-D-GLUCONATE ALDOLASE YAGE-RELATED"/>
    <property type="match status" value="1"/>
</dbReference>
<keyword evidence="2" id="KW-0704">Schiff base</keyword>
<dbReference type="PANTHER" id="PTHR12128">
    <property type="entry name" value="DIHYDRODIPICOLINATE SYNTHASE"/>
    <property type="match status" value="1"/>
</dbReference>
<accession>A0A231SCV2</accession>
<dbReference type="GO" id="GO:0016829">
    <property type="term" value="F:lyase activity"/>
    <property type="evidence" value="ECO:0007669"/>
    <property type="project" value="UniProtKB-KW"/>
</dbReference>
<proteinExistence type="inferred from homology"/>
<dbReference type="PIRSF" id="PIRSF001365">
    <property type="entry name" value="DHDPS"/>
    <property type="match status" value="1"/>
</dbReference>
<dbReference type="InterPro" id="IPR013785">
    <property type="entry name" value="Aldolase_TIM"/>
</dbReference>
<evidence type="ECO:0000313" key="4">
    <source>
        <dbReference type="EMBL" id="AKO92493.1"/>
    </source>
</evidence>
<dbReference type="AlphaFoldDB" id="A0A0H4KVZ9"/>
<protein>
    <submittedName>
        <fullName evidence="4">Dihydrodipicolinate synthase family protein</fullName>
    </submittedName>
</protein>
<dbReference type="PROSITE" id="PS00666">
    <property type="entry name" value="DHDPS_2"/>
    <property type="match status" value="1"/>
</dbReference>
<comment type="similarity">
    <text evidence="3">Belongs to the DapA family.</text>
</comment>
<keyword evidence="5" id="KW-1185">Reference proteome</keyword>
<evidence type="ECO:0000256" key="2">
    <source>
        <dbReference type="ARBA" id="ARBA00023270"/>
    </source>
</evidence>
<accession>A0A0H4KVZ9</accession>
<dbReference type="Proteomes" id="UP000036202">
    <property type="component" value="Chromosome"/>
</dbReference>
<evidence type="ECO:0000256" key="1">
    <source>
        <dbReference type="ARBA" id="ARBA00023239"/>
    </source>
</evidence>
<dbReference type="KEGG" id="beo:BEH_10570"/>
<reference evidence="5" key="2">
    <citation type="submission" date="2015-06" db="EMBL/GenBank/DDBJ databases">
        <title>Genome Sequence of Bacillus endophyticus and Analysis of its Companion Mechanism in the Ketogulonigenium vulgare-Bacillus strain Consortium.</title>
        <authorList>
            <person name="Jia N."/>
            <person name="Du J."/>
            <person name="Ding M.-Z."/>
            <person name="Gao F."/>
            <person name="Yuan Y.-J."/>
        </authorList>
    </citation>
    <scope>NUCLEOTIDE SEQUENCE [LARGE SCALE GENOMIC DNA]</scope>
    <source>
        <strain evidence="5">Hbe603</strain>
    </source>
</reference>
<dbReference type="Gene3D" id="3.20.20.70">
    <property type="entry name" value="Aldolase class I"/>
    <property type="match status" value="1"/>
</dbReference>
<evidence type="ECO:0000256" key="3">
    <source>
        <dbReference type="PIRNR" id="PIRNR001365"/>
    </source>
</evidence>
<organism evidence="4 5">
    <name type="scientific">Priestia filamentosa</name>
    <dbReference type="NCBI Taxonomy" id="1402861"/>
    <lineage>
        <taxon>Bacteria</taxon>
        <taxon>Bacillati</taxon>
        <taxon>Bacillota</taxon>
        <taxon>Bacilli</taxon>
        <taxon>Bacillales</taxon>
        <taxon>Bacillaceae</taxon>
        <taxon>Priestia</taxon>
    </lineage>
</organism>
<dbReference type="InterPro" id="IPR002220">
    <property type="entry name" value="DapA-like"/>
</dbReference>
<dbReference type="PATRIC" id="fig|135735.6.peg.2201"/>
<dbReference type="SUPFAM" id="SSF51569">
    <property type="entry name" value="Aldolase"/>
    <property type="match status" value="1"/>
</dbReference>
<dbReference type="InterPro" id="IPR020625">
    <property type="entry name" value="Schiff_base-form_aldolases_AS"/>
</dbReference>
<dbReference type="GO" id="GO:0005829">
    <property type="term" value="C:cytosol"/>
    <property type="evidence" value="ECO:0007669"/>
    <property type="project" value="TreeGrafter"/>
</dbReference>
<reference evidence="4 5" key="1">
    <citation type="journal article" date="2015" name="PLoS ONE">
        <title>Genome Sequence of Bacillus endophyticus and Analysis of Its Companion Mechanism in the Ketogulonigenium vulgare-Bacillus Strain Consortium.</title>
        <authorList>
            <person name="Jia N."/>
            <person name="Du J."/>
            <person name="Ding M.Z."/>
            <person name="Gao F."/>
            <person name="Yuan Y.J."/>
        </authorList>
    </citation>
    <scope>NUCLEOTIDE SEQUENCE [LARGE SCALE GENOMIC DNA]</scope>
    <source>
        <strain evidence="4 5">Hbe603</strain>
    </source>
</reference>
<dbReference type="Pfam" id="PF00701">
    <property type="entry name" value="DHDPS"/>
    <property type="match status" value="1"/>
</dbReference>
<dbReference type="OrthoDB" id="9771791at2"/>
<dbReference type="SMART" id="SM01130">
    <property type="entry name" value="DHDPS"/>
    <property type="match status" value="1"/>
</dbReference>
<sequence length="320" mass="35258">MKAFYIKRKGEVAVKADPIFKGIIPPIPTILYEDGRIDEKGMKNLIDFLIESNVDGLFFLGSGGEFSQMSAGLRREVAEFVIPYVNGRVPVLIGTGTSSTMETISLSVHAQEKGADGIVVINPYYWPLTEEGLFEHYSEIAQNVDLPIMLYNFPSLTGTDLSPDLVLKLAQAHPNIVGIKDTVDAVGHTRELILKVKKEKPNFVVFSGYDDHLFNTLALGGDGSIPLSASFAPELSVGIYRAFQTGDYEKAIELHRQLAPLPLLYKLDSPFMNVAKEAIRLRGIEISTDVLAPTRKLSKEKKKELKSLLTTFLGDSIVLS</sequence>
<dbReference type="CDD" id="cd00408">
    <property type="entry name" value="DHDPS-like"/>
    <property type="match status" value="1"/>
</dbReference>
<keyword evidence="1 3" id="KW-0456">Lyase</keyword>
<evidence type="ECO:0000313" key="5">
    <source>
        <dbReference type="Proteomes" id="UP000036202"/>
    </source>
</evidence>
<dbReference type="EMBL" id="CP011974">
    <property type="protein sequence ID" value="AKO92493.1"/>
    <property type="molecule type" value="Genomic_DNA"/>
</dbReference>
<gene>
    <name evidence="4" type="ORF">BEH_10570</name>
</gene>
<dbReference type="PRINTS" id="PR00146">
    <property type="entry name" value="DHPICSNTHASE"/>
</dbReference>
<name>A0A0H4KVZ9_9BACI</name>